<dbReference type="Gene3D" id="1.10.390.10">
    <property type="entry name" value="Neutral Protease Domain 2"/>
    <property type="match status" value="1"/>
</dbReference>
<evidence type="ECO:0000256" key="1">
    <source>
        <dbReference type="ARBA" id="ARBA00000098"/>
    </source>
</evidence>
<dbReference type="GO" id="GO:0008237">
    <property type="term" value="F:metallopeptidase activity"/>
    <property type="evidence" value="ECO:0007669"/>
    <property type="project" value="UniProtKB-UniRule"/>
</dbReference>
<reference evidence="18 19" key="1">
    <citation type="submission" date="2015-12" db="EMBL/GenBank/DDBJ databases">
        <title>Complete genome of Lacimicrobium alkaliphilum KCTC 32984.</title>
        <authorList>
            <person name="Kim S.-G."/>
            <person name="Lee Y.-J."/>
        </authorList>
    </citation>
    <scope>NUCLEOTIDE SEQUENCE [LARGE SCALE GENOMIC DNA]</scope>
    <source>
        <strain evidence="18 19">YelD216</strain>
    </source>
</reference>
<dbReference type="NCBIfam" id="TIGR02414">
    <property type="entry name" value="pepN_proteo"/>
    <property type="match status" value="1"/>
</dbReference>
<evidence type="ECO:0000259" key="15">
    <source>
        <dbReference type="Pfam" id="PF11940"/>
    </source>
</evidence>
<keyword evidence="8" id="KW-0479">Metal-binding</keyword>
<evidence type="ECO:0000259" key="16">
    <source>
        <dbReference type="Pfam" id="PF17432"/>
    </source>
</evidence>
<evidence type="ECO:0000256" key="10">
    <source>
        <dbReference type="ARBA" id="ARBA00022833"/>
    </source>
</evidence>
<evidence type="ECO:0000256" key="13">
    <source>
        <dbReference type="NCBIfam" id="TIGR02414"/>
    </source>
</evidence>
<comment type="similarity">
    <text evidence="3">Belongs to the peptidase M1 family.</text>
</comment>
<evidence type="ECO:0000256" key="6">
    <source>
        <dbReference type="ARBA" id="ARBA00022438"/>
    </source>
</evidence>
<gene>
    <name evidence="18" type="primary">pepN</name>
    <name evidence="18" type="ORF">AT746_09500</name>
</gene>
<dbReference type="InterPro" id="IPR038438">
    <property type="entry name" value="PepN_Ig-like_sf"/>
</dbReference>
<dbReference type="Pfam" id="PF17900">
    <property type="entry name" value="Peptidase_M1_N"/>
    <property type="match status" value="1"/>
</dbReference>
<evidence type="ECO:0000256" key="3">
    <source>
        <dbReference type="ARBA" id="ARBA00010136"/>
    </source>
</evidence>
<comment type="cofactor">
    <cofactor evidence="2">
        <name>Zn(2+)</name>
        <dbReference type="ChEBI" id="CHEBI:29105"/>
    </cofactor>
</comment>
<evidence type="ECO:0000256" key="2">
    <source>
        <dbReference type="ARBA" id="ARBA00001947"/>
    </source>
</evidence>
<evidence type="ECO:0000259" key="17">
    <source>
        <dbReference type="Pfam" id="PF17900"/>
    </source>
</evidence>
<dbReference type="GO" id="GO:0006508">
    <property type="term" value="P:proteolysis"/>
    <property type="evidence" value="ECO:0007669"/>
    <property type="project" value="UniProtKB-UniRule"/>
</dbReference>
<dbReference type="Proteomes" id="UP000068447">
    <property type="component" value="Chromosome"/>
</dbReference>
<dbReference type="CDD" id="cd09600">
    <property type="entry name" value="M1_APN"/>
    <property type="match status" value="1"/>
</dbReference>
<dbReference type="InterPro" id="IPR012779">
    <property type="entry name" value="Peptidase_M1_pepN"/>
</dbReference>
<dbReference type="SUPFAM" id="SSF55486">
    <property type="entry name" value="Metalloproteases ('zincins'), catalytic domain"/>
    <property type="match status" value="1"/>
</dbReference>
<sequence>MSSNQSRAMKLADYQAPGFSVSDIYLEFDLQDEQTRVTAISQVQRVDSAIRDLELDGKKLILEGLWINGTQTEVSLTEQGIRLTEVPDQFELRIETLIDPVNNHALEGLYKSGGAFCTQCEAQGFRRITYFLDRPDVMARYRVKVIADKQDCPYLLANGNLIDSGDAEQGRHWALWEDPFPKPCYLFALVAGDFDKLEDQFTTHSGRQVELQLFVDKGNVSRGQHALDSLKKAMAWDEQKYGLEYDLDIYMIVAVDFFNMGAMENKGLNIFNSKYVLADAASATDQDYFNIESVIAHEYFHNWTGNRVTCRDWFQLSLKEGLTVFRDQQFSADMASAAIVRINQVRVMREHQFAEDSGPMAHPIRPAEVMEMNNFYSVTVYDKGAEVIRMLHTLLGEQGFRKGMDCYISRHDGQAVTCDDFVQAMEDANQRDLSLFRGWYSQSGTPVISVDCEWDESTQQLRLDLTQKTPPTADQAEKQPLHIPVAIEVVPVSGQGEGRSEVLSLTGQQQRFTFENISAEPAVALLTGFSAPVKVDYQSTPGHQLAVILYASDPVARWDACQQLVSDAIFTIAQNDARTVPDFPIELFAGLLEQAQTEPALIAEMLELPSFETLAQQRDRIDVDALLGARKQLKTLLAEKFSAQWQRLFIQLSNPQYDYQQQQVERRRLSGVCLSYLACTEASLDILRQAYKHSDNMTDTLAVLKACQAENLPLFDELMQDFEQRWHDDPLVMDKWFALHAGRQHPGCLSTLQLLMSHGRYSINNPNRVRSVMGTFAFYNTEGFHRRDGSGYRFLTDYLLELDAVNPQVAARLITPMIQYAKLDENRQQKIRLQLLRLFEHKSLSRDLYEKVQKAL</sequence>
<dbReference type="AlphaFoldDB" id="A0A0U2ZHL9"/>
<dbReference type="STRING" id="1526571.AT746_09500"/>
<feature type="domain" description="Peptidase M1 membrane alanine aminopeptidase" evidence="14">
    <location>
        <begin position="226"/>
        <end position="436"/>
    </location>
</feature>
<dbReference type="Pfam" id="PF11940">
    <property type="entry name" value="DUF3458"/>
    <property type="match status" value="1"/>
</dbReference>
<keyword evidence="19" id="KW-1185">Reference proteome</keyword>
<evidence type="ECO:0000256" key="12">
    <source>
        <dbReference type="ARBA" id="ARBA00059739"/>
    </source>
</evidence>
<dbReference type="Gene3D" id="3.30.2010.30">
    <property type="match status" value="1"/>
</dbReference>
<dbReference type="FunFam" id="3.30.2010.30:FF:000002">
    <property type="entry name" value="Putative aminopeptidase N"/>
    <property type="match status" value="1"/>
</dbReference>
<dbReference type="OrthoDB" id="100605at2"/>
<dbReference type="InterPro" id="IPR001930">
    <property type="entry name" value="Peptidase_M1"/>
</dbReference>
<dbReference type="SUPFAM" id="SSF63737">
    <property type="entry name" value="Leukotriene A4 hydrolase N-terminal domain"/>
    <property type="match status" value="1"/>
</dbReference>
<evidence type="ECO:0000313" key="18">
    <source>
        <dbReference type="EMBL" id="ALS98471.1"/>
    </source>
</evidence>
<dbReference type="InterPro" id="IPR014782">
    <property type="entry name" value="Peptidase_M1_dom"/>
</dbReference>
<name>A0A0U2ZHL9_9ALTE</name>
<dbReference type="PANTHER" id="PTHR46322:SF1">
    <property type="entry name" value="PUROMYCIN-SENSITIVE AMINOPEPTIDASE"/>
    <property type="match status" value="1"/>
</dbReference>
<feature type="domain" description="Peptidase M1 alanyl aminopeptidase Ig-like fold" evidence="15">
    <location>
        <begin position="444"/>
        <end position="538"/>
    </location>
</feature>
<keyword evidence="10" id="KW-0862">Zinc</keyword>
<evidence type="ECO:0000256" key="11">
    <source>
        <dbReference type="ARBA" id="ARBA00023049"/>
    </source>
</evidence>
<dbReference type="FunFam" id="1.10.390.10:FF:000002">
    <property type="entry name" value="Aminopeptidase N"/>
    <property type="match status" value="1"/>
</dbReference>
<keyword evidence="9" id="KW-0378">Hydrolase</keyword>
<organism evidence="18 19">
    <name type="scientific">Lacimicrobium alkaliphilum</name>
    <dbReference type="NCBI Taxonomy" id="1526571"/>
    <lineage>
        <taxon>Bacteria</taxon>
        <taxon>Pseudomonadati</taxon>
        <taxon>Pseudomonadota</taxon>
        <taxon>Gammaproteobacteria</taxon>
        <taxon>Alteromonadales</taxon>
        <taxon>Alteromonadaceae</taxon>
        <taxon>Lacimicrobium</taxon>
    </lineage>
</organism>
<dbReference type="InterPro" id="IPR045357">
    <property type="entry name" value="Aminopeptidase_N-like_N"/>
</dbReference>
<dbReference type="InterPro" id="IPR027268">
    <property type="entry name" value="Peptidase_M4/M1_CTD_sf"/>
</dbReference>
<accession>A0A0U2ZHL9</accession>
<evidence type="ECO:0000256" key="9">
    <source>
        <dbReference type="ARBA" id="ARBA00022801"/>
    </source>
</evidence>
<keyword evidence="11" id="KW-0482">Metalloprotease</keyword>
<dbReference type="Pfam" id="PF17432">
    <property type="entry name" value="DUF3458_C"/>
    <property type="match status" value="1"/>
</dbReference>
<evidence type="ECO:0000256" key="7">
    <source>
        <dbReference type="ARBA" id="ARBA00022670"/>
    </source>
</evidence>
<keyword evidence="7" id="KW-0645">Protease</keyword>
<dbReference type="Pfam" id="PF01433">
    <property type="entry name" value="Peptidase_M1"/>
    <property type="match status" value="1"/>
</dbReference>
<dbReference type="Gene3D" id="2.60.40.1730">
    <property type="entry name" value="tricorn interacting facor f3 domain"/>
    <property type="match status" value="1"/>
</dbReference>
<dbReference type="Gene3D" id="1.25.50.10">
    <property type="entry name" value="Peptidase M1, alanyl aminopeptidase, C-terminal domain"/>
    <property type="match status" value="1"/>
</dbReference>
<dbReference type="InterPro" id="IPR037144">
    <property type="entry name" value="Peptidase_M1_pepN_C_sf"/>
</dbReference>
<evidence type="ECO:0000256" key="8">
    <source>
        <dbReference type="ARBA" id="ARBA00022723"/>
    </source>
</evidence>
<keyword evidence="6 18" id="KW-0031">Aminopeptidase</keyword>
<dbReference type="EMBL" id="CP013650">
    <property type="protein sequence ID" value="ALS98471.1"/>
    <property type="molecule type" value="Genomic_DNA"/>
</dbReference>
<dbReference type="InterPro" id="IPR024601">
    <property type="entry name" value="Peptidase_M1_pepN_C"/>
</dbReference>
<feature type="domain" description="Peptidase M1 alanyl aminopeptidase C-terminal" evidence="16">
    <location>
        <begin position="547"/>
        <end position="856"/>
    </location>
</feature>
<dbReference type="FunFam" id="2.60.40.1730:FF:000005">
    <property type="entry name" value="Aminopeptidase N"/>
    <property type="match status" value="1"/>
</dbReference>
<dbReference type="KEGG" id="lal:AT746_09500"/>
<comment type="function">
    <text evidence="12">Aminopeptidase N is involved in the degradation of intracellular peptides generated by protein breakdown during normal growth as well as in response to nutrient starvation.</text>
</comment>
<dbReference type="InterPro" id="IPR035414">
    <property type="entry name" value="Peptidase_M1_pepN_Ig-like"/>
</dbReference>
<evidence type="ECO:0000256" key="4">
    <source>
        <dbReference type="ARBA" id="ARBA00012564"/>
    </source>
</evidence>
<evidence type="ECO:0000256" key="5">
    <source>
        <dbReference type="ARBA" id="ARBA00015611"/>
    </source>
</evidence>
<dbReference type="PANTHER" id="PTHR46322">
    <property type="entry name" value="PUROMYCIN-SENSITIVE AMINOPEPTIDASE"/>
    <property type="match status" value="1"/>
</dbReference>
<dbReference type="EC" id="3.4.11.2" evidence="4 13"/>
<proteinExistence type="inferred from homology"/>
<dbReference type="FunFam" id="2.60.40.1840:FF:000001">
    <property type="entry name" value="Aminopeptidase N"/>
    <property type="match status" value="1"/>
</dbReference>
<evidence type="ECO:0000259" key="14">
    <source>
        <dbReference type="Pfam" id="PF01433"/>
    </source>
</evidence>
<dbReference type="InterPro" id="IPR042097">
    <property type="entry name" value="Aminopeptidase_N-like_N_sf"/>
</dbReference>
<protein>
    <recommendedName>
        <fullName evidence="5 13">Aminopeptidase N</fullName>
        <ecNumber evidence="4 13">3.4.11.2</ecNumber>
    </recommendedName>
</protein>
<feature type="domain" description="Aminopeptidase N-like N-terminal" evidence="17">
    <location>
        <begin position="86"/>
        <end position="186"/>
    </location>
</feature>
<dbReference type="GO" id="GO:0008270">
    <property type="term" value="F:zinc ion binding"/>
    <property type="evidence" value="ECO:0007669"/>
    <property type="project" value="InterPro"/>
</dbReference>
<comment type="catalytic activity">
    <reaction evidence="1">
        <text>Release of an N-terminal amino acid, Xaa-|-Yaa- from a peptide, amide or arylamide. Xaa is preferably Ala, but may be most amino acids including Pro (slow action). When a terminal hydrophobic residue is followed by a prolyl residue, the two may be released as an intact Xaa-Pro dipeptide.</text>
        <dbReference type="EC" id="3.4.11.2"/>
    </reaction>
</comment>
<dbReference type="RefSeq" id="WP_062479671.1">
    <property type="nucleotide sequence ID" value="NZ_CP013650.1"/>
</dbReference>
<dbReference type="PRINTS" id="PR00756">
    <property type="entry name" value="ALADIPTASE"/>
</dbReference>
<evidence type="ECO:0000313" key="19">
    <source>
        <dbReference type="Proteomes" id="UP000068447"/>
    </source>
</evidence>
<dbReference type="GO" id="GO:0016285">
    <property type="term" value="F:alanyl aminopeptidase activity"/>
    <property type="evidence" value="ECO:0007669"/>
    <property type="project" value="UniProtKB-EC"/>
</dbReference>
<dbReference type="Gene3D" id="2.60.40.1840">
    <property type="match status" value="1"/>
</dbReference>